<name>D8U4V4_VOLCA</name>
<dbReference type="InParanoid" id="D8U4V4"/>
<evidence type="ECO:0000313" key="2">
    <source>
        <dbReference type="Proteomes" id="UP000001058"/>
    </source>
</evidence>
<evidence type="ECO:0008006" key="3">
    <source>
        <dbReference type="Google" id="ProtNLM"/>
    </source>
</evidence>
<organism evidence="2">
    <name type="scientific">Volvox carteri f. nagariensis</name>
    <dbReference type="NCBI Taxonomy" id="3068"/>
    <lineage>
        <taxon>Eukaryota</taxon>
        <taxon>Viridiplantae</taxon>
        <taxon>Chlorophyta</taxon>
        <taxon>core chlorophytes</taxon>
        <taxon>Chlorophyceae</taxon>
        <taxon>CS clade</taxon>
        <taxon>Chlamydomonadales</taxon>
        <taxon>Volvocaceae</taxon>
        <taxon>Volvox</taxon>
    </lineage>
</organism>
<dbReference type="PANTHER" id="PTHR19288:SF44">
    <property type="entry name" value="PHOSPHOLYSINE PHOSPHOHISTIDINE INORGANIC PYROPHOSPHATE PHOSPHATASE"/>
    <property type="match status" value="1"/>
</dbReference>
<feature type="non-terminal residue" evidence="1">
    <location>
        <position position="86"/>
    </location>
</feature>
<dbReference type="Proteomes" id="UP000001058">
    <property type="component" value="Unassembled WGS sequence"/>
</dbReference>
<dbReference type="InterPro" id="IPR036412">
    <property type="entry name" value="HAD-like_sf"/>
</dbReference>
<dbReference type="GeneID" id="9616355"/>
<keyword evidence="2" id="KW-1185">Reference proteome</keyword>
<gene>
    <name evidence="1" type="ORF">VOLCADRAFT_37548</name>
</gene>
<dbReference type="SUPFAM" id="SSF56784">
    <property type="entry name" value="HAD-like"/>
    <property type="match status" value="1"/>
</dbReference>
<dbReference type="OrthoDB" id="413953at2759"/>
<proteinExistence type="predicted"/>
<dbReference type="STRING" id="3068.D8U4V4"/>
<dbReference type="GO" id="GO:0016791">
    <property type="term" value="F:phosphatase activity"/>
    <property type="evidence" value="ECO:0007669"/>
    <property type="project" value="TreeGrafter"/>
</dbReference>
<evidence type="ECO:0000313" key="1">
    <source>
        <dbReference type="EMBL" id="EFJ45255.1"/>
    </source>
</evidence>
<accession>D8U4V4</accession>
<dbReference type="GO" id="GO:0004427">
    <property type="term" value="F:inorganic diphosphate phosphatase activity"/>
    <property type="evidence" value="ECO:0007669"/>
    <property type="project" value="TreeGrafter"/>
</dbReference>
<dbReference type="KEGG" id="vcn:VOLCADRAFT_37548"/>
<reference evidence="1 2" key="1">
    <citation type="journal article" date="2010" name="Science">
        <title>Genomic analysis of organismal complexity in the multicellular green alga Volvox carteri.</title>
        <authorList>
            <person name="Prochnik S.E."/>
            <person name="Umen J."/>
            <person name="Nedelcu A.M."/>
            <person name="Hallmann A."/>
            <person name="Miller S.M."/>
            <person name="Nishii I."/>
            <person name="Ferris P."/>
            <person name="Kuo A."/>
            <person name="Mitros T."/>
            <person name="Fritz-Laylin L.K."/>
            <person name="Hellsten U."/>
            <person name="Chapman J."/>
            <person name="Simakov O."/>
            <person name="Rensing S.A."/>
            <person name="Terry A."/>
            <person name="Pangilinan J."/>
            <person name="Kapitonov V."/>
            <person name="Jurka J."/>
            <person name="Salamov A."/>
            <person name="Shapiro H."/>
            <person name="Schmutz J."/>
            <person name="Grimwood J."/>
            <person name="Lindquist E."/>
            <person name="Lucas S."/>
            <person name="Grigoriev I.V."/>
            <person name="Schmitt R."/>
            <person name="Kirk D."/>
            <person name="Rokhsar D.S."/>
        </authorList>
    </citation>
    <scope>NUCLEOTIDE SEQUENCE [LARGE SCALE GENOMIC DNA]</scope>
    <source>
        <strain evidence="2">f. Nagariensis / Eve</strain>
    </source>
</reference>
<feature type="non-terminal residue" evidence="1">
    <location>
        <position position="1"/>
    </location>
</feature>
<dbReference type="NCBIfam" id="TIGR01509">
    <property type="entry name" value="HAD-SF-IA-v3"/>
    <property type="match status" value="1"/>
</dbReference>
<dbReference type="NCBIfam" id="TIGR01549">
    <property type="entry name" value="HAD-SF-IA-v1"/>
    <property type="match status" value="1"/>
</dbReference>
<dbReference type="RefSeq" id="XP_002953631.1">
    <property type="nucleotide sequence ID" value="XM_002953585.1"/>
</dbReference>
<dbReference type="PANTHER" id="PTHR19288">
    <property type="entry name" value="4-NITROPHENYLPHOSPHATASE-RELATED"/>
    <property type="match status" value="1"/>
</dbReference>
<dbReference type="Gene3D" id="3.40.50.1000">
    <property type="entry name" value="HAD superfamily/HAD-like"/>
    <property type="match status" value="1"/>
</dbReference>
<dbReference type="InterPro" id="IPR006439">
    <property type="entry name" value="HAD-SF_hydro_IA"/>
</dbReference>
<dbReference type="AlphaFoldDB" id="D8U4V4"/>
<dbReference type="InterPro" id="IPR023214">
    <property type="entry name" value="HAD_sf"/>
</dbReference>
<dbReference type="eggNOG" id="KOG3040">
    <property type="taxonomic scope" value="Eukaryota"/>
</dbReference>
<dbReference type="GO" id="GO:0005829">
    <property type="term" value="C:cytosol"/>
    <property type="evidence" value="ECO:0007669"/>
    <property type="project" value="TreeGrafter"/>
</dbReference>
<dbReference type="EMBL" id="GL378358">
    <property type="protein sequence ID" value="EFJ45255.1"/>
    <property type="molecule type" value="Genomic_DNA"/>
</dbReference>
<sequence length="86" mass="9227">RYYKDTDGYSIDVGPFTAAIEFAADVKAVVLGKPDPLIFCLAAESLGLKPEEVVMIGDDVRGDVEGAQAAGLRGVLVRTGKYREHD</sequence>
<dbReference type="Pfam" id="PF13242">
    <property type="entry name" value="Hydrolase_like"/>
    <property type="match status" value="1"/>
</dbReference>
<protein>
    <recommendedName>
        <fullName evidence="3">HAD family hydrolase</fullName>
    </recommendedName>
</protein>